<dbReference type="RefSeq" id="WP_255226428.1">
    <property type="nucleotide sequence ID" value="NZ_JAJEKE010000003.1"/>
</dbReference>
<dbReference type="Gene3D" id="2.130.10.10">
    <property type="entry name" value="YVTN repeat-like/Quinoprotein amine dehydrogenase"/>
    <property type="match status" value="2"/>
</dbReference>
<organism evidence="2 3">
    <name type="scientific">Lutispora saccharofermentans</name>
    <dbReference type="NCBI Taxonomy" id="3024236"/>
    <lineage>
        <taxon>Bacteria</taxon>
        <taxon>Bacillati</taxon>
        <taxon>Bacillota</taxon>
        <taxon>Clostridia</taxon>
        <taxon>Lutisporales</taxon>
        <taxon>Lutisporaceae</taxon>
        <taxon>Lutispora</taxon>
    </lineage>
</organism>
<gene>
    <name evidence="2" type="ORF">LJD61_05000</name>
</gene>
<reference evidence="2 3" key="1">
    <citation type="submission" date="2021-10" db="EMBL/GenBank/DDBJ databases">
        <title>Lutispora strain m25 sp. nov., a thermophilic, non-spore-forming bacterium isolated from a lab-scale methanogenic bioreactor digesting anaerobic sludge.</title>
        <authorList>
            <person name="El Houari A."/>
            <person name="Mcdonald J."/>
        </authorList>
    </citation>
    <scope>NUCLEOTIDE SEQUENCE [LARGE SCALE GENOMIC DNA]</scope>
    <source>
        <strain evidence="3">m25</strain>
    </source>
</reference>
<dbReference type="InterPro" id="IPR011047">
    <property type="entry name" value="Quinoprotein_ADH-like_sf"/>
</dbReference>
<dbReference type="Proteomes" id="UP001651880">
    <property type="component" value="Unassembled WGS sequence"/>
</dbReference>
<evidence type="ECO:0000313" key="2">
    <source>
        <dbReference type="EMBL" id="MCQ1528904.1"/>
    </source>
</evidence>
<dbReference type="Pfam" id="PF13360">
    <property type="entry name" value="PQQ_2"/>
    <property type="match status" value="1"/>
</dbReference>
<dbReference type="PANTHER" id="PTHR34512:SF30">
    <property type="entry name" value="OUTER MEMBRANE PROTEIN ASSEMBLY FACTOR BAMB"/>
    <property type="match status" value="1"/>
</dbReference>
<dbReference type="InterPro" id="IPR002372">
    <property type="entry name" value="PQQ_rpt_dom"/>
</dbReference>
<sequence>MKKLKLLFFILLVSILIFKLLPGLTITPTLGMDNPGEQLPADDKDKEPIPEKELLPFTLSYTEVPGVLTFRGNNFRTAPAYGTVDIKDNKIEKLWQVKAEAKGLWGGGSGWTGQPALVQWSPEVRKIMNIKEKFKEDENFVEVIIASLNGKVYFIDLATGEQTREPIDTGSPIKGSVSVDSRGYPLLYVGQGIKEKPDFGFRLYSLIDQKMLFIQDGEDKDAPRLWPNFDSSALFSRSEDALYVGGENGLFYKLKLNTVFNPKEKLLTINPEIQKLKYEREDHSTDPEWSTYGIENSPVAWENMLFFVDNGGFVKAIDKDLNEIWTVDNFDDTDASITLDIENENPVLYTASEVDKQGSEGVSRILKIEAKTGKILWEKGYKAYSVGTSNGGALATNIVGKNSMSDMVIFTLCRAEIKDKGLMVALDKATGEELWRWEMPTYAWSSPVDVYDSQGKAYILQALRNGTMHIIDGANGEILGKAAIDSYIEASPAVFNDHVVIASRNGYIYGLKIK</sequence>
<dbReference type="InterPro" id="IPR015943">
    <property type="entry name" value="WD40/YVTN_repeat-like_dom_sf"/>
</dbReference>
<keyword evidence="3" id="KW-1185">Reference proteome</keyword>
<feature type="domain" description="Pyrrolo-quinoline quinone repeat" evidence="1">
    <location>
        <begin position="420"/>
        <end position="512"/>
    </location>
</feature>
<dbReference type="SUPFAM" id="SSF50998">
    <property type="entry name" value="Quinoprotein alcohol dehydrogenase-like"/>
    <property type="match status" value="1"/>
</dbReference>
<dbReference type="PANTHER" id="PTHR34512">
    <property type="entry name" value="CELL SURFACE PROTEIN"/>
    <property type="match status" value="1"/>
</dbReference>
<evidence type="ECO:0000313" key="3">
    <source>
        <dbReference type="Proteomes" id="UP001651880"/>
    </source>
</evidence>
<dbReference type="SUPFAM" id="SSF101908">
    <property type="entry name" value="Putative isomerase YbhE"/>
    <property type="match status" value="1"/>
</dbReference>
<proteinExistence type="predicted"/>
<evidence type="ECO:0000259" key="1">
    <source>
        <dbReference type="Pfam" id="PF13360"/>
    </source>
</evidence>
<comment type="caution">
    <text evidence="2">The sequence shown here is derived from an EMBL/GenBank/DDBJ whole genome shotgun (WGS) entry which is preliminary data.</text>
</comment>
<protein>
    <submittedName>
        <fullName evidence="2">PQQ-binding-like beta-propeller repeat protein</fullName>
    </submittedName>
</protein>
<name>A0ABT1NE50_9FIRM</name>
<dbReference type="EMBL" id="JAJEKE010000003">
    <property type="protein sequence ID" value="MCQ1528904.1"/>
    <property type="molecule type" value="Genomic_DNA"/>
</dbReference>
<accession>A0ABT1NE50</accession>